<dbReference type="InterPro" id="IPR000182">
    <property type="entry name" value="GNAT_dom"/>
</dbReference>
<evidence type="ECO:0000256" key="1">
    <source>
        <dbReference type="ARBA" id="ARBA00022679"/>
    </source>
</evidence>
<dbReference type="Gene3D" id="3.40.630.30">
    <property type="match status" value="2"/>
</dbReference>
<organism evidence="4 5">
    <name type="scientific">Paenalkalicoccus suaedae</name>
    <dbReference type="NCBI Taxonomy" id="2592382"/>
    <lineage>
        <taxon>Bacteria</taxon>
        <taxon>Bacillati</taxon>
        <taxon>Bacillota</taxon>
        <taxon>Bacilli</taxon>
        <taxon>Bacillales</taxon>
        <taxon>Bacillaceae</taxon>
        <taxon>Paenalkalicoccus</taxon>
    </lineage>
</organism>
<sequence length="289" mass="32989">MKLHYTSKSSLDSADLMAIYSLLEQCEKKDKAELELLFNLPMLENRTGEHTFDFLCYDKKRLVGYLAAFDIIDDKHLEVTAVVHPRYRKNRIFSGLLKQAQHEFDRKGVKEILIVIPTNSKAGRKIVAAMEINLSHSEFTLEHDKRSFLSEKTPFTLTPLEHEDLPIISPIVADAFSDPLDESEQFLAKTIDSKPYHPFKVIDASGEIIGTITVYLDGRQGFISGFVVDRRLQGQGLGKKILRQTVGMLQADNIYDILLDVEVTNANALRLYEECGFRSIAGYDYYKYR</sequence>
<accession>A0A859FD67</accession>
<protein>
    <submittedName>
        <fullName evidence="4">GNAT family N-acetyltransferase</fullName>
    </submittedName>
</protein>
<keyword evidence="1 4" id="KW-0808">Transferase</keyword>
<dbReference type="SUPFAM" id="SSF55729">
    <property type="entry name" value="Acyl-CoA N-acyltransferases (Nat)"/>
    <property type="match status" value="1"/>
</dbReference>
<keyword evidence="2" id="KW-0012">Acyltransferase</keyword>
<evidence type="ECO:0000313" key="5">
    <source>
        <dbReference type="Proteomes" id="UP000318138"/>
    </source>
</evidence>
<dbReference type="GO" id="GO:0016747">
    <property type="term" value="F:acyltransferase activity, transferring groups other than amino-acyl groups"/>
    <property type="evidence" value="ECO:0007669"/>
    <property type="project" value="InterPro"/>
</dbReference>
<feature type="domain" description="N-acetyltransferase" evidence="3">
    <location>
        <begin position="6"/>
        <end position="146"/>
    </location>
</feature>
<dbReference type="KEGG" id="psua:FLK61_27625"/>
<evidence type="ECO:0000259" key="3">
    <source>
        <dbReference type="PROSITE" id="PS51186"/>
    </source>
</evidence>
<dbReference type="CDD" id="cd04301">
    <property type="entry name" value="NAT_SF"/>
    <property type="match status" value="2"/>
</dbReference>
<gene>
    <name evidence="4" type="ORF">FLK61_27625</name>
</gene>
<dbReference type="Pfam" id="PF00583">
    <property type="entry name" value="Acetyltransf_1"/>
    <property type="match status" value="2"/>
</dbReference>
<dbReference type="EMBL" id="CP041372">
    <property type="protein sequence ID" value="QKS70524.1"/>
    <property type="molecule type" value="Genomic_DNA"/>
</dbReference>
<proteinExistence type="predicted"/>
<feature type="domain" description="N-acetyltransferase" evidence="3">
    <location>
        <begin position="155"/>
        <end position="289"/>
    </location>
</feature>
<dbReference type="RefSeq" id="WP_176008560.1">
    <property type="nucleotide sequence ID" value="NZ_CP041372.2"/>
</dbReference>
<dbReference type="AlphaFoldDB" id="A0A859FD67"/>
<dbReference type="PROSITE" id="PS51186">
    <property type="entry name" value="GNAT"/>
    <property type="match status" value="2"/>
</dbReference>
<dbReference type="Proteomes" id="UP000318138">
    <property type="component" value="Chromosome"/>
</dbReference>
<name>A0A859FD67_9BACI</name>
<evidence type="ECO:0000256" key="2">
    <source>
        <dbReference type="ARBA" id="ARBA00023315"/>
    </source>
</evidence>
<reference evidence="5" key="1">
    <citation type="submission" date="2019-07" db="EMBL/GenBank/DDBJ databases">
        <title>Bacillus alkalisoli sp. nov. isolated from saline soil.</title>
        <authorList>
            <person name="Sun J.-Q."/>
            <person name="Xu L."/>
        </authorList>
    </citation>
    <scope>NUCLEOTIDE SEQUENCE [LARGE SCALE GENOMIC DNA]</scope>
    <source>
        <strain evidence="5">M4U3P1</strain>
    </source>
</reference>
<dbReference type="InterPro" id="IPR016181">
    <property type="entry name" value="Acyl_CoA_acyltransferase"/>
</dbReference>
<dbReference type="PANTHER" id="PTHR43420">
    <property type="entry name" value="ACETYLTRANSFERASE"/>
    <property type="match status" value="1"/>
</dbReference>
<evidence type="ECO:0000313" key="4">
    <source>
        <dbReference type="EMBL" id="QKS70524.1"/>
    </source>
</evidence>
<dbReference type="InterPro" id="IPR050680">
    <property type="entry name" value="YpeA/RimI_acetyltransf"/>
</dbReference>
<keyword evidence="5" id="KW-1185">Reference proteome</keyword>